<feature type="transmembrane region" description="Helical" evidence="1">
    <location>
        <begin position="31"/>
        <end position="48"/>
    </location>
</feature>
<protein>
    <submittedName>
        <fullName evidence="2">Uncharacterized protein</fullName>
    </submittedName>
</protein>
<reference evidence="2" key="1">
    <citation type="journal article" date="2020" name="Nature">
        <title>Giant virus diversity and host interactions through global metagenomics.</title>
        <authorList>
            <person name="Schulz F."/>
            <person name="Roux S."/>
            <person name="Paez-Espino D."/>
            <person name="Jungbluth S."/>
            <person name="Walsh D.A."/>
            <person name="Denef V.J."/>
            <person name="McMahon K.D."/>
            <person name="Konstantinidis K.T."/>
            <person name="Eloe-Fadrosh E.A."/>
            <person name="Kyrpides N.C."/>
            <person name="Woyke T."/>
        </authorList>
    </citation>
    <scope>NUCLEOTIDE SEQUENCE</scope>
    <source>
        <strain evidence="2">GVMAG-M-3300025699-48</strain>
    </source>
</reference>
<dbReference type="AlphaFoldDB" id="A0A6C0J1J3"/>
<keyword evidence="1" id="KW-1133">Transmembrane helix</keyword>
<sequence>MSHVINFLYIVLFTFFGIHILKIQILSNFNTIIQILVCSLLLFKFHPFREHELKQSDSTLIFSSAVFLLFNLSIIELLNRYTSKVGLDISKHTELIHATGEIFMDEEEV</sequence>
<keyword evidence="1" id="KW-0472">Membrane</keyword>
<evidence type="ECO:0000256" key="1">
    <source>
        <dbReference type="SAM" id="Phobius"/>
    </source>
</evidence>
<feature type="transmembrane region" description="Helical" evidence="1">
    <location>
        <begin position="60"/>
        <end position="78"/>
    </location>
</feature>
<dbReference type="EMBL" id="MN740306">
    <property type="protein sequence ID" value="QHT99192.1"/>
    <property type="molecule type" value="Genomic_DNA"/>
</dbReference>
<keyword evidence="1" id="KW-0812">Transmembrane</keyword>
<feature type="transmembrane region" description="Helical" evidence="1">
    <location>
        <begin position="7"/>
        <end position="25"/>
    </location>
</feature>
<accession>A0A6C0J1J3</accession>
<name>A0A6C0J1J3_9ZZZZ</name>
<organism evidence="2">
    <name type="scientific">viral metagenome</name>
    <dbReference type="NCBI Taxonomy" id="1070528"/>
    <lineage>
        <taxon>unclassified sequences</taxon>
        <taxon>metagenomes</taxon>
        <taxon>organismal metagenomes</taxon>
    </lineage>
</organism>
<proteinExistence type="predicted"/>
<evidence type="ECO:0000313" key="2">
    <source>
        <dbReference type="EMBL" id="QHT99192.1"/>
    </source>
</evidence>